<dbReference type="Proteomes" id="UP000186806">
    <property type="component" value="Unassembled WGS sequence"/>
</dbReference>
<reference evidence="1 2" key="1">
    <citation type="submission" date="2016-12" db="EMBL/GenBank/DDBJ databases">
        <title>Draft genome sequences of strains Salinicola socius SMB35, Salinicola sp. MH3R3-1 and Chromohalobacter sp. SMB17 from the Verkhnekamsk potash mining region of Russia.</title>
        <authorList>
            <person name="Mavrodi D.V."/>
            <person name="Olsson B.E."/>
            <person name="Korsakova E.S."/>
            <person name="Pyankova A."/>
            <person name="Mavrodi O.V."/>
            <person name="Plotnikova E.G."/>
        </authorList>
    </citation>
    <scope>NUCLEOTIDE SEQUENCE [LARGE SCALE GENOMIC DNA]</scope>
    <source>
        <strain evidence="1 2">SMB17</strain>
    </source>
</reference>
<dbReference type="RefSeq" id="WP_075369286.1">
    <property type="nucleotide sequence ID" value="NZ_MSDQ01000024.1"/>
</dbReference>
<evidence type="ECO:0008006" key="3">
    <source>
        <dbReference type="Google" id="ProtNLM"/>
    </source>
</evidence>
<dbReference type="EMBL" id="MSDQ01000024">
    <property type="protein sequence ID" value="OLO11400.1"/>
    <property type="molecule type" value="Genomic_DNA"/>
</dbReference>
<gene>
    <name evidence="1" type="ORF">BTW10_09945</name>
</gene>
<dbReference type="AlphaFoldDB" id="A0A1Q8TCI8"/>
<organism evidence="1 2">
    <name type="scientific">Chromohalobacter japonicus</name>
    <dbReference type="NCBI Taxonomy" id="223900"/>
    <lineage>
        <taxon>Bacteria</taxon>
        <taxon>Pseudomonadati</taxon>
        <taxon>Pseudomonadota</taxon>
        <taxon>Gammaproteobacteria</taxon>
        <taxon>Oceanospirillales</taxon>
        <taxon>Halomonadaceae</taxon>
        <taxon>Chromohalobacter</taxon>
    </lineage>
</organism>
<proteinExistence type="predicted"/>
<evidence type="ECO:0000313" key="1">
    <source>
        <dbReference type="EMBL" id="OLO11400.1"/>
    </source>
</evidence>
<keyword evidence="2" id="KW-1185">Reference proteome</keyword>
<sequence>MTTEDIETLSPAMGDDADIVIDEVNAGRAKVLAYPDGSRIVVRLEQYDTQAPELVIVAGAGEDAPGKVAALCDTADRWGWSVRFHTKRPALGRLLARLGFHESERVYRYGRR</sequence>
<name>A0A1Q8TCI8_9GAMM</name>
<comment type="caution">
    <text evidence="1">The sequence shown here is derived from an EMBL/GenBank/DDBJ whole genome shotgun (WGS) entry which is preliminary data.</text>
</comment>
<protein>
    <recommendedName>
        <fullName evidence="3">GNAT family N-acetyltransferase</fullName>
    </recommendedName>
</protein>
<accession>A0A1Q8TCI8</accession>
<evidence type="ECO:0000313" key="2">
    <source>
        <dbReference type="Proteomes" id="UP000186806"/>
    </source>
</evidence>